<organism evidence="2 3">
    <name type="scientific">Gigaspora margarita</name>
    <dbReference type="NCBI Taxonomy" id="4874"/>
    <lineage>
        <taxon>Eukaryota</taxon>
        <taxon>Fungi</taxon>
        <taxon>Fungi incertae sedis</taxon>
        <taxon>Mucoromycota</taxon>
        <taxon>Glomeromycotina</taxon>
        <taxon>Glomeromycetes</taxon>
        <taxon>Diversisporales</taxon>
        <taxon>Gigasporaceae</taxon>
        <taxon>Gigaspora</taxon>
    </lineage>
</organism>
<feature type="region of interest" description="Disordered" evidence="1">
    <location>
        <begin position="28"/>
        <end position="61"/>
    </location>
</feature>
<protein>
    <submittedName>
        <fullName evidence="2">19005_t:CDS:1</fullName>
    </submittedName>
</protein>
<sequence>MVSRRGIKRPNSSQKKETIAIMKKIIREGEKNNTQNNNPLSDKTSNQPNLSAFAKNSLITT</sequence>
<accession>A0ABN7UKG8</accession>
<evidence type="ECO:0000313" key="2">
    <source>
        <dbReference type="EMBL" id="CAG8619046.1"/>
    </source>
</evidence>
<keyword evidence="3" id="KW-1185">Reference proteome</keyword>
<reference evidence="2 3" key="1">
    <citation type="submission" date="2021-06" db="EMBL/GenBank/DDBJ databases">
        <authorList>
            <person name="Kallberg Y."/>
            <person name="Tangrot J."/>
            <person name="Rosling A."/>
        </authorList>
    </citation>
    <scope>NUCLEOTIDE SEQUENCE [LARGE SCALE GENOMIC DNA]</scope>
    <source>
        <strain evidence="2 3">120-4 pot B 10/14</strain>
    </source>
</reference>
<dbReference type="EMBL" id="CAJVQB010003833">
    <property type="protein sequence ID" value="CAG8619046.1"/>
    <property type="molecule type" value="Genomic_DNA"/>
</dbReference>
<proteinExistence type="predicted"/>
<feature type="non-terminal residue" evidence="2">
    <location>
        <position position="61"/>
    </location>
</feature>
<gene>
    <name evidence="2" type="ORF">GMARGA_LOCUS7747</name>
</gene>
<evidence type="ECO:0000256" key="1">
    <source>
        <dbReference type="SAM" id="MobiDB-lite"/>
    </source>
</evidence>
<evidence type="ECO:0000313" key="3">
    <source>
        <dbReference type="Proteomes" id="UP000789901"/>
    </source>
</evidence>
<dbReference type="Proteomes" id="UP000789901">
    <property type="component" value="Unassembled WGS sequence"/>
</dbReference>
<name>A0ABN7UKG8_GIGMA</name>
<comment type="caution">
    <text evidence="2">The sequence shown here is derived from an EMBL/GenBank/DDBJ whole genome shotgun (WGS) entry which is preliminary data.</text>
</comment>
<feature type="compositionally biased region" description="Polar residues" evidence="1">
    <location>
        <begin position="32"/>
        <end position="50"/>
    </location>
</feature>